<dbReference type="AlphaFoldDB" id="A0A5E5ATB4"/>
<proteinExistence type="predicted"/>
<dbReference type="Proteomes" id="UP000335538">
    <property type="component" value="Unassembled WGS sequence"/>
</dbReference>
<protein>
    <recommendedName>
        <fullName evidence="3">SnoaL-like domain-containing protein</fullName>
    </recommendedName>
</protein>
<evidence type="ECO:0000313" key="1">
    <source>
        <dbReference type="EMBL" id="VVE75713.1"/>
    </source>
</evidence>
<name>A0A5E5ATB4_9BURK</name>
<organism evidence="1 2">
    <name type="scientific">Pandoraea sputorum</name>
    <dbReference type="NCBI Taxonomy" id="93222"/>
    <lineage>
        <taxon>Bacteria</taxon>
        <taxon>Pseudomonadati</taxon>
        <taxon>Pseudomonadota</taxon>
        <taxon>Betaproteobacteria</taxon>
        <taxon>Burkholderiales</taxon>
        <taxon>Burkholderiaceae</taxon>
        <taxon>Pandoraea</taxon>
    </lineage>
</organism>
<gene>
    <name evidence="1" type="ORF">PSP31121_00580</name>
</gene>
<accession>A0A5E5ATB4</accession>
<dbReference type="EMBL" id="CABPSR010000001">
    <property type="protein sequence ID" value="VVE75713.1"/>
    <property type="molecule type" value="Genomic_DNA"/>
</dbReference>
<sequence length="117" mass="13332">MYGRIIEYFEAVKSGATIAPFFSSDATISSHKLGKVCVAEYERRLAQTPADIEKIRICNWRSDGCLVTASIQIDLRPGIELQYVDIFEFNEAAIIRRLYLCRVSPHTFDGNSWVVRL</sequence>
<reference evidence="1 2" key="1">
    <citation type="submission" date="2019-08" db="EMBL/GenBank/DDBJ databases">
        <authorList>
            <person name="Peeters C."/>
        </authorList>
    </citation>
    <scope>NUCLEOTIDE SEQUENCE [LARGE SCALE GENOMIC DNA]</scope>
    <source>
        <strain evidence="1 2">LMG 31121</strain>
    </source>
</reference>
<evidence type="ECO:0000313" key="2">
    <source>
        <dbReference type="Proteomes" id="UP000335538"/>
    </source>
</evidence>
<evidence type="ECO:0008006" key="3">
    <source>
        <dbReference type="Google" id="ProtNLM"/>
    </source>
</evidence>